<comment type="caution">
    <text evidence="1">The sequence shown here is derived from an EMBL/GenBank/DDBJ whole genome shotgun (WGS) entry which is preliminary data.</text>
</comment>
<accession>A0A0F9DAN1</accession>
<organism evidence="1">
    <name type="scientific">marine sediment metagenome</name>
    <dbReference type="NCBI Taxonomy" id="412755"/>
    <lineage>
        <taxon>unclassified sequences</taxon>
        <taxon>metagenomes</taxon>
        <taxon>ecological metagenomes</taxon>
    </lineage>
</organism>
<dbReference type="EMBL" id="LAZR01029719">
    <property type="protein sequence ID" value="KKL58734.1"/>
    <property type="molecule type" value="Genomic_DNA"/>
</dbReference>
<reference evidence="1" key="1">
    <citation type="journal article" date="2015" name="Nature">
        <title>Complex archaea that bridge the gap between prokaryotes and eukaryotes.</title>
        <authorList>
            <person name="Spang A."/>
            <person name="Saw J.H."/>
            <person name="Jorgensen S.L."/>
            <person name="Zaremba-Niedzwiedzka K."/>
            <person name="Martijn J."/>
            <person name="Lind A.E."/>
            <person name="van Eijk R."/>
            <person name="Schleper C."/>
            <person name="Guy L."/>
            <person name="Ettema T.J."/>
        </authorList>
    </citation>
    <scope>NUCLEOTIDE SEQUENCE</scope>
</reference>
<gene>
    <name evidence="1" type="ORF">LCGC14_2222390</name>
</gene>
<protein>
    <submittedName>
        <fullName evidence="1">Uncharacterized protein</fullName>
    </submittedName>
</protein>
<evidence type="ECO:0000313" key="1">
    <source>
        <dbReference type="EMBL" id="KKL58734.1"/>
    </source>
</evidence>
<name>A0A0F9DAN1_9ZZZZ</name>
<sequence>MEHLKEYVVDIHKYIQVQDWLFNREDSELNPRHSGDQKQIIKGIEKLCSASTPEELVVIGDRLMKKKSNIIAHMLVRCKDMEPRHRVAAFKALTKRRKFDLPGKINRSELYMHYEDLFKLHHTKLQRLLIMIGQGDKIIWKLNMDELGRLLFPIGINDPDFVSRLRRTVYRQINRIDEDKMKEMLFNHELAKFKRGELKIENILVSADIRKKRRNIKKNILAWLKKPELGMVPLFMAGDKQWYYYANYVKKQLGIELVFLGTNRLENTHFKTGFSGIPPNFIRKAMNKNYLTTFKLLFYYIKNYIKNPRYFNNTLKDNIFAIKSFYFSAHNYIRLYEYIHWNEKKIETLLDKLYNWETATDTTTKKRTNSLWAASNPFSTER</sequence>
<proteinExistence type="predicted"/>
<dbReference type="AlphaFoldDB" id="A0A0F9DAN1"/>